<dbReference type="EMBL" id="JAKWBI020000003">
    <property type="protein sequence ID" value="KAJ2907203.1"/>
    <property type="molecule type" value="Genomic_DNA"/>
</dbReference>
<evidence type="ECO:0000313" key="2">
    <source>
        <dbReference type="EMBL" id="KAJ2907203.1"/>
    </source>
</evidence>
<gene>
    <name evidence="2" type="ORF">MKZ38_006497</name>
</gene>
<sequence length="593" mass="65917">MQPYTRPHPRPRTGNPGSSPSSTPNLSELPLGSNNRGSAPPPPNPNPNPNTSSNPSPDAKPNFYPSSTPNHPPVRISGQFQHHTFTLPKHITVENLPPSVGLVSGVSHHPHRLRGRRNSCVESQVHRHKLGRDLLVYEKTSFYSPRQHGQQQRRNFLPIEHDEREEWEKLERFRPMGPLGFAGWMWDEGLEKVKFGMRQRTTGELKCVRCEVGGMGCSLTSVVAERRTKRKGGEGNGKGGKEGEEGVVDGEGKNAEKLRGKCARCIRNGEEYCVRRGFVDPARQARFSREAGANTSGCLLGGANEVVVYQADGLAPEKAREAAEEIIGRDSVSTGGIAYDGSPKISKTEAKRKTLPTWWRLPSRDEVFKIPDLKPDEMDSLKALARWKEYQTRRQIQGLGFELGRRPPEYGEFADHASSAYGTSTETEASNGSGSRSRSRSRSSGNTSVTYSGSDAVDILPSSTINPVLYDRARQFDDEYRHSDFLSSQYTKDKTRRIGKGKYIVPGAYLLTDKQLAEAYLAARIDRMHVLGNILHPAGAGMAGDEDVSDLERELREIDTAEMIKAEVLDRYWKSWGREMASQKSEHSSDFSS</sequence>
<accession>A0AAD5RZ13</accession>
<feature type="compositionally biased region" description="Pro residues" evidence="1">
    <location>
        <begin position="39"/>
        <end position="48"/>
    </location>
</feature>
<feature type="region of interest" description="Disordered" evidence="1">
    <location>
        <begin position="228"/>
        <end position="248"/>
    </location>
</feature>
<protein>
    <submittedName>
        <fullName evidence="2">Uncharacterized protein</fullName>
    </submittedName>
</protein>
<feature type="region of interest" description="Disordered" evidence="1">
    <location>
        <begin position="412"/>
        <end position="453"/>
    </location>
</feature>
<comment type="caution">
    <text evidence="2">The sequence shown here is derived from an EMBL/GenBank/DDBJ whole genome shotgun (WGS) entry which is preliminary data.</text>
</comment>
<feature type="compositionally biased region" description="Low complexity" evidence="1">
    <location>
        <begin position="12"/>
        <end position="38"/>
    </location>
</feature>
<organism evidence="2 3">
    <name type="scientific">Zalerion maritima</name>
    <dbReference type="NCBI Taxonomy" id="339359"/>
    <lineage>
        <taxon>Eukaryota</taxon>
        <taxon>Fungi</taxon>
        <taxon>Dikarya</taxon>
        <taxon>Ascomycota</taxon>
        <taxon>Pezizomycotina</taxon>
        <taxon>Sordariomycetes</taxon>
        <taxon>Lulworthiomycetidae</taxon>
        <taxon>Lulworthiales</taxon>
        <taxon>Lulworthiaceae</taxon>
        <taxon>Zalerion</taxon>
    </lineage>
</organism>
<feature type="compositionally biased region" description="Polar residues" evidence="1">
    <location>
        <begin position="420"/>
        <end position="429"/>
    </location>
</feature>
<feature type="compositionally biased region" description="Low complexity" evidence="1">
    <location>
        <begin position="430"/>
        <end position="446"/>
    </location>
</feature>
<feature type="region of interest" description="Disordered" evidence="1">
    <location>
        <begin position="1"/>
        <end position="77"/>
    </location>
</feature>
<name>A0AAD5RZ13_9PEZI</name>
<proteinExistence type="predicted"/>
<evidence type="ECO:0000256" key="1">
    <source>
        <dbReference type="SAM" id="MobiDB-lite"/>
    </source>
</evidence>
<dbReference type="AlphaFoldDB" id="A0AAD5RZ13"/>
<keyword evidence="3" id="KW-1185">Reference proteome</keyword>
<reference evidence="2" key="1">
    <citation type="submission" date="2022-07" db="EMBL/GenBank/DDBJ databases">
        <title>Draft genome sequence of Zalerion maritima ATCC 34329, a (micro)plastics degrading marine fungus.</title>
        <authorList>
            <person name="Paco A."/>
            <person name="Goncalves M.F.M."/>
            <person name="Rocha-Santos T.A.P."/>
            <person name="Alves A."/>
        </authorList>
    </citation>
    <scope>NUCLEOTIDE SEQUENCE</scope>
    <source>
        <strain evidence="2">ATCC 34329</strain>
    </source>
</reference>
<evidence type="ECO:0000313" key="3">
    <source>
        <dbReference type="Proteomes" id="UP001201980"/>
    </source>
</evidence>
<dbReference type="Proteomes" id="UP001201980">
    <property type="component" value="Unassembled WGS sequence"/>
</dbReference>
<feature type="compositionally biased region" description="Basic and acidic residues" evidence="1">
    <location>
        <begin position="239"/>
        <end position="248"/>
    </location>
</feature>